<dbReference type="InterPro" id="IPR023232">
    <property type="entry name" value="Glyco_hydro_2_AS"/>
</dbReference>
<dbReference type="InterPro" id="IPR051913">
    <property type="entry name" value="GH2_Domain-Containing"/>
</dbReference>
<dbReference type="SUPFAM" id="SSF49785">
    <property type="entry name" value="Galactose-binding domain-like"/>
    <property type="match status" value="1"/>
</dbReference>
<dbReference type="PANTHER" id="PTHR42732:SF1">
    <property type="entry name" value="BETA-MANNOSIDASE"/>
    <property type="match status" value="1"/>
</dbReference>
<evidence type="ECO:0000259" key="7">
    <source>
        <dbReference type="Pfam" id="PF16355"/>
    </source>
</evidence>
<proteinExistence type="inferred from homology"/>
<dbReference type="GO" id="GO:0016787">
    <property type="term" value="F:hydrolase activity"/>
    <property type="evidence" value="ECO:0007669"/>
    <property type="project" value="UniProtKB-KW"/>
</dbReference>
<protein>
    <submittedName>
        <fullName evidence="9">Glycoside hydrolase family 2 protein</fullName>
    </submittedName>
</protein>
<dbReference type="InterPro" id="IPR013783">
    <property type="entry name" value="Ig-like_fold"/>
</dbReference>
<dbReference type="RefSeq" id="WP_169670691.1">
    <property type="nucleotide sequence ID" value="NZ_JABBHF010000002.1"/>
</dbReference>
<evidence type="ECO:0000256" key="3">
    <source>
        <dbReference type="ARBA" id="ARBA00023295"/>
    </source>
</evidence>
<dbReference type="Pfam" id="PF00703">
    <property type="entry name" value="Glyco_hydro_2"/>
    <property type="match status" value="1"/>
</dbReference>
<evidence type="ECO:0000259" key="8">
    <source>
        <dbReference type="Pfam" id="PF18565"/>
    </source>
</evidence>
<dbReference type="InterPro" id="IPR006101">
    <property type="entry name" value="Glyco_hydro_2"/>
</dbReference>
<accession>A0ABX1RTB8</accession>
<dbReference type="Pfam" id="PF02836">
    <property type="entry name" value="Glyco_hydro_2_C"/>
    <property type="match status" value="1"/>
</dbReference>
<comment type="similarity">
    <text evidence="1">Belongs to the glycosyl hydrolase 2 family.</text>
</comment>
<organism evidence="9 10">
    <name type="scientific">Flavivirga algicola</name>
    <dbReference type="NCBI Taxonomy" id="2729136"/>
    <lineage>
        <taxon>Bacteria</taxon>
        <taxon>Pseudomonadati</taxon>
        <taxon>Bacteroidota</taxon>
        <taxon>Flavobacteriia</taxon>
        <taxon>Flavobacteriales</taxon>
        <taxon>Flavobacteriaceae</taxon>
        <taxon>Flavivirga</taxon>
    </lineage>
</organism>
<feature type="domain" description="DUF4982" evidence="7">
    <location>
        <begin position="639"/>
        <end position="699"/>
    </location>
</feature>
<dbReference type="PROSITE" id="PS00608">
    <property type="entry name" value="GLYCOSYL_HYDROL_F2_2"/>
    <property type="match status" value="1"/>
</dbReference>
<dbReference type="InterPro" id="IPR040605">
    <property type="entry name" value="Glyco_hydro2_dom5"/>
</dbReference>
<dbReference type="InterPro" id="IPR017853">
    <property type="entry name" value="GH"/>
</dbReference>
<evidence type="ECO:0000313" key="10">
    <source>
        <dbReference type="Proteomes" id="UP000746690"/>
    </source>
</evidence>
<dbReference type="InterPro" id="IPR006103">
    <property type="entry name" value="Glyco_hydro_2_cat"/>
</dbReference>
<evidence type="ECO:0000259" key="6">
    <source>
        <dbReference type="Pfam" id="PF02837"/>
    </source>
</evidence>
<evidence type="ECO:0000259" key="4">
    <source>
        <dbReference type="Pfam" id="PF00703"/>
    </source>
</evidence>
<dbReference type="InterPro" id="IPR006102">
    <property type="entry name" value="Ig-like_GH2"/>
</dbReference>
<dbReference type="EMBL" id="JABBHF010000002">
    <property type="protein sequence ID" value="NMH86802.1"/>
    <property type="molecule type" value="Genomic_DNA"/>
</dbReference>
<comment type="caution">
    <text evidence="9">The sequence shown here is derived from an EMBL/GenBank/DDBJ whole genome shotgun (WGS) entry which is preliminary data.</text>
</comment>
<dbReference type="InterPro" id="IPR032311">
    <property type="entry name" value="DUF4982"/>
</dbReference>
<dbReference type="Pfam" id="PF18565">
    <property type="entry name" value="Glyco_hydro2_C5"/>
    <property type="match status" value="1"/>
</dbReference>
<evidence type="ECO:0000256" key="1">
    <source>
        <dbReference type="ARBA" id="ARBA00007401"/>
    </source>
</evidence>
<feature type="domain" description="Glycoside hydrolase family 2" evidence="8">
    <location>
        <begin position="721"/>
        <end position="810"/>
    </location>
</feature>
<feature type="domain" description="Glycoside hydrolase family 2 immunoglobulin-like beta-sandwich" evidence="4">
    <location>
        <begin position="202"/>
        <end position="302"/>
    </location>
</feature>
<dbReference type="Gene3D" id="2.60.120.260">
    <property type="entry name" value="Galactose-binding domain-like"/>
    <property type="match status" value="1"/>
</dbReference>
<keyword evidence="3" id="KW-0326">Glycosidase</keyword>
<dbReference type="SUPFAM" id="SSF51445">
    <property type="entry name" value="(Trans)glycosidases"/>
    <property type="match status" value="1"/>
</dbReference>
<dbReference type="Gene3D" id="2.60.40.10">
    <property type="entry name" value="Immunoglobulins"/>
    <property type="match status" value="3"/>
</dbReference>
<evidence type="ECO:0000256" key="2">
    <source>
        <dbReference type="ARBA" id="ARBA00022801"/>
    </source>
</evidence>
<keyword evidence="2 9" id="KW-0378">Hydrolase</keyword>
<dbReference type="InterPro" id="IPR008979">
    <property type="entry name" value="Galactose-bd-like_sf"/>
</dbReference>
<dbReference type="InterPro" id="IPR036156">
    <property type="entry name" value="Beta-gal/glucu_dom_sf"/>
</dbReference>
<feature type="domain" description="Glycosyl hydrolases family 2 sugar binding" evidence="6">
    <location>
        <begin position="94"/>
        <end position="186"/>
    </location>
</feature>
<dbReference type="Pfam" id="PF16355">
    <property type="entry name" value="DUF4982"/>
    <property type="match status" value="1"/>
</dbReference>
<sequence length="815" mass="93092">MKFNLLKLFLVGFITITYSQNNEDALVNVTSKNQSARITKNFNKEWKFQLSDSIAYNAIDFDDSEWRILDVPHDWSIEFDYNESNSGRNAWLPGGVGWYRKTIIIPKEQSNKEFKIEFDGVYKNATLWVNDHYVGNQHDGYTSFYYNITPFINFGGKNTFALKVDNSIQPNCRWYSGSGVYRSVRLTITNKLAIEQWGTFITTPKVLSNQAEVLIQTTLRNYANASNLILETTIYNADGEQVGIVRTNAFIDRKTSKTVNQTINIENPILWSTENPELYISKSKVIVNNKTVDNYETTFGIRTIDFDAKKGFFLNGENLKLKGVCLHNDGGILGTAVPIEIWKRRLDNLKEIGCNAIRAAHNPPSPEFLDLCDTMGFLVMNEFVDKWNADKTNEKKGKGLNNFFNPNGFGDPYFEFEWQKNYKSTVLRDRNHPSVIMWSVGNENYPPEAEEQVQGLRKYTSYVRSLDSTRPVVSGMERGRDIPVNDKIDAIINTCSEMDLIALNYGEQWCKEIGKRNLEMPYVSTESYRYFNSSPEKRFANIERSPWIDVLENDHNIGLFLWVGIDYLGESKKYPKLGSTSGLLDIAGFKKTESYLYQAFWSEKPMVSIAVYEGDANDFSTSGRWGWPPIYEAWNFKKGEKKDLVTYTNCESVNLYLNNKLIGNKKLSDFPNWIMKWQDTAFEEGTLKAVGIINGKEVCEFELKTTGEPYKINLKPYNKHINSGDIVQIEVSILDKKNVLVTHQPVDLYFKIEGDAEILGLSNGDMYDDTSASNIETRKTKQGACLVILKMGQVMDGAKLTVTSKDLKKGVLNLK</sequence>
<reference evidence="9 10" key="1">
    <citation type="submission" date="2020-04" db="EMBL/GenBank/DDBJ databases">
        <title>A Flavivirga sp. nov.</title>
        <authorList>
            <person name="Sun X."/>
        </authorList>
    </citation>
    <scope>NUCLEOTIDE SEQUENCE [LARGE SCALE GENOMIC DNA]</scope>
    <source>
        <strain evidence="9 10">Y03</strain>
    </source>
</reference>
<dbReference type="SUPFAM" id="SSF49303">
    <property type="entry name" value="beta-Galactosidase/glucuronidase domain"/>
    <property type="match status" value="1"/>
</dbReference>
<dbReference type="Pfam" id="PF02837">
    <property type="entry name" value="Glyco_hydro_2_N"/>
    <property type="match status" value="1"/>
</dbReference>
<dbReference type="Gene3D" id="3.20.20.80">
    <property type="entry name" value="Glycosidases"/>
    <property type="match status" value="1"/>
</dbReference>
<dbReference type="PANTHER" id="PTHR42732">
    <property type="entry name" value="BETA-GALACTOSIDASE"/>
    <property type="match status" value="1"/>
</dbReference>
<name>A0ABX1RTB8_9FLAO</name>
<evidence type="ECO:0000259" key="5">
    <source>
        <dbReference type="Pfam" id="PF02836"/>
    </source>
</evidence>
<evidence type="ECO:0000313" key="9">
    <source>
        <dbReference type="EMBL" id="NMH86802.1"/>
    </source>
</evidence>
<dbReference type="PRINTS" id="PR00132">
    <property type="entry name" value="GLHYDRLASE2"/>
</dbReference>
<dbReference type="Proteomes" id="UP000746690">
    <property type="component" value="Unassembled WGS sequence"/>
</dbReference>
<dbReference type="InterPro" id="IPR006104">
    <property type="entry name" value="Glyco_hydro_2_N"/>
</dbReference>
<keyword evidence="10" id="KW-1185">Reference proteome</keyword>
<gene>
    <name evidence="9" type="ORF">HHX25_04755</name>
</gene>
<feature type="domain" description="Glycoside hydrolase family 2 catalytic" evidence="5">
    <location>
        <begin position="309"/>
        <end position="526"/>
    </location>
</feature>